<comment type="function">
    <text evidence="7">Binds to the 23S rRNA.</text>
</comment>
<proteinExistence type="inferred from homology"/>
<evidence type="ECO:0000256" key="4">
    <source>
        <dbReference type="ARBA" id="ARBA00022980"/>
    </source>
</evidence>
<evidence type="ECO:0000256" key="5">
    <source>
        <dbReference type="ARBA" id="ARBA00023274"/>
    </source>
</evidence>
<dbReference type="Pfam" id="PF03948">
    <property type="entry name" value="Ribosomal_L9_C"/>
    <property type="match status" value="1"/>
</dbReference>
<keyword evidence="8" id="KW-0175">Coiled coil</keyword>
<comment type="caution">
    <text evidence="10">The sequence shown here is derived from an EMBL/GenBank/DDBJ whole genome shotgun (WGS) entry which is preliminary data.</text>
</comment>
<dbReference type="InterPro" id="IPR020594">
    <property type="entry name" value="Ribosomal_bL9_bac/chp"/>
</dbReference>
<evidence type="ECO:0000256" key="2">
    <source>
        <dbReference type="ARBA" id="ARBA00022730"/>
    </source>
</evidence>
<keyword evidence="2 7" id="KW-0699">rRNA-binding</keyword>
<dbReference type="Proteomes" id="UP000177876">
    <property type="component" value="Unassembled WGS sequence"/>
</dbReference>
<dbReference type="Gene3D" id="3.10.430.100">
    <property type="entry name" value="Ribosomal protein L9, C-terminal domain"/>
    <property type="match status" value="1"/>
</dbReference>
<evidence type="ECO:0000256" key="7">
    <source>
        <dbReference type="HAMAP-Rule" id="MF_00503"/>
    </source>
</evidence>
<dbReference type="STRING" id="1797197.A2Y75_10715"/>
<keyword evidence="3 7" id="KW-0694">RNA-binding</keyword>
<feature type="coiled-coil region" evidence="8">
    <location>
        <begin position="48"/>
        <end position="75"/>
    </location>
</feature>
<sequence>MKLILIEDVTGLGLRGESVEVKDGYANNFLIPKGLAVKSTKGKAREAGQLAREKMAKADRELKRAEESAQEISGRTFEVTAKTGEEGRLFGTITAKDIAVLLEKELKMQVDRKKIHLDEHIKSAGFHEARIKLHPQVEAIIHLKVLPE</sequence>
<dbReference type="SUPFAM" id="SSF55653">
    <property type="entry name" value="Ribosomal protein L9 C-domain"/>
    <property type="match status" value="1"/>
</dbReference>
<dbReference type="GO" id="GO:0003735">
    <property type="term" value="F:structural constituent of ribosome"/>
    <property type="evidence" value="ECO:0007669"/>
    <property type="project" value="InterPro"/>
</dbReference>
<dbReference type="EMBL" id="MELK01000016">
    <property type="protein sequence ID" value="OFW59310.1"/>
    <property type="molecule type" value="Genomic_DNA"/>
</dbReference>
<evidence type="ECO:0000313" key="10">
    <source>
        <dbReference type="EMBL" id="OFW59310.1"/>
    </source>
</evidence>
<evidence type="ECO:0000256" key="8">
    <source>
        <dbReference type="SAM" id="Coils"/>
    </source>
</evidence>
<dbReference type="AlphaFoldDB" id="A0A1F2WR82"/>
<accession>A0A1F2WR82</accession>
<evidence type="ECO:0000256" key="3">
    <source>
        <dbReference type="ARBA" id="ARBA00022884"/>
    </source>
</evidence>
<dbReference type="PANTHER" id="PTHR21368">
    <property type="entry name" value="50S RIBOSOMAL PROTEIN L9"/>
    <property type="match status" value="1"/>
</dbReference>
<dbReference type="InterPro" id="IPR020069">
    <property type="entry name" value="Ribosomal_bL9_C"/>
</dbReference>
<dbReference type="Gene3D" id="3.40.5.10">
    <property type="entry name" value="Ribosomal protein L9, N-terminal domain"/>
    <property type="match status" value="1"/>
</dbReference>
<evidence type="ECO:0000256" key="6">
    <source>
        <dbReference type="ARBA" id="ARBA00035292"/>
    </source>
</evidence>
<dbReference type="InterPro" id="IPR000244">
    <property type="entry name" value="Ribosomal_bL9"/>
</dbReference>
<dbReference type="GO" id="GO:0006412">
    <property type="term" value="P:translation"/>
    <property type="evidence" value="ECO:0007669"/>
    <property type="project" value="UniProtKB-UniRule"/>
</dbReference>
<dbReference type="InterPro" id="IPR036935">
    <property type="entry name" value="Ribosomal_bL9_N_sf"/>
</dbReference>
<dbReference type="InterPro" id="IPR009027">
    <property type="entry name" value="Ribosomal_bL9/RNase_H1_N"/>
</dbReference>
<feature type="domain" description="Ribosomal protein L9" evidence="9">
    <location>
        <begin position="13"/>
        <end position="40"/>
    </location>
</feature>
<dbReference type="GO" id="GO:0005840">
    <property type="term" value="C:ribosome"/>
    <property type="evidence" value="ECO:0007669"/>
    <property type="project" value="UniProtKB-KW"/>
</dbReference>
<comment type="similarity">
    <text evidence="1 7">Belongs to the bacterial ribosomal protein bL9 family.</text>
</comment>
<keyword evidence="5 7" id="KW-0687">Ribonucleoprotein</keyword>
<organism evidence="10 11">
    <name type="scientific">Candidatus Solincola sediminis</name>
    <dbReference type="NCBI Taxonomy" id="1797199"/>
    <lineage>
        <taxon>Bacteria</taxon>
        <taxon>Bacillati</taxon>
        <taxon>Actinomycetota</taxon>
        <taxon>Candidatus Geothermincolia</taxon>
        <taxon>Candidatus Geothermincolales</taxon>
        <taxon>Candidatus Geothermincolaceae</taxon>
        <taxon>Candidatus Solincola</taxon>
    </lineage>
</organism>
<reference evidence="10 11" key="1">
    <citation type="journal article" date="2016" name="Nat. Commun.">
        <title>Thousands of microbial genomes shed light on interconnected biogeochemical processes in an aquifer system.</title>
        <authorList>
            <person name="Anantharaman K."/>
            <person name="Brown C.T."/>
            <person name="Hug L.A."/>
            <person name="Sharon I."/>
            <person name="Castelle C.J."/>
            <person name="Probst A.J."/>
            <person name="Thomas B.C."/>
            <person name="Singh A."/>
            <person name="Wilkins M.J."/>
            <person name="Karaoz U."/>
            <person name="Brodie E.L."/>
            <person name="Williams K.H."/>
            <person name="Hubbard S.S."/>
            <person name="Banfield J.F."/>
        </authorList>
    </citation>
    <scope>NUCLEOTIDE SEQUENCE [LARGE SCALE GENOMIC DNA]</scope>
</reference>
<evidence type="ECO:0000256" key="1">
    <source>
        <dbReference type="ARBA" id="ARBA00010605"/>
    </source>
</evidence>
<name>A0A1F2WR82_9ACTN</name>
<protein>
    <recommendedName>
        <fullName evidence="6 7">Large ribosomal subunit protein bL9</fullName>
    </recommendedName>
</protein>
<dbReference type="GO" id="GO:1990904">
    <property type="term" value="C:ribonucleoprotein complex"/>
    <property type="evidence" value="ECO:0007669"/>
    <property type="project" value="UniProtKB-KW"/>
</dbReference>
<dbReference type="GO" id="GO:0019843">
    <property type="term" value="F:rRNA binding"/>
    <property type="evidence" value="ECO:0007669"/>
    <property type="project" value="UniProtKB-UniRule"/>
</dbReference>
<dbReference type="HAMAP" id="MF_00503">
    <property type="entry name" value="Ribosomal_bL9"/>
    <property type="match status" value="1"/>
</dbReference>
<dbReference type="InterPro" id="IPR020070">
    <property type="entry name" value="Ribosomal_bL9_N"/>
</dbReference>
<evidence type="ECO:0000313" key="11">
    <source>
        <dbReference type="Proteomes" id="UP000177876"/>
    </source>
</evidence>
<dbReference type="NCBIfam" id="TIGR00158">
    <property type="entry name" value="L9"/>
    <property type="match status" value="1"/>
</dbReference>
<dbReference type="Pfam" id="PF01281">
    <property type="entry name" value="Ribosomal_L9_N"/>
    <property type="match status" value="1"/>
</dbReference>
<dbReference type="InterPro" id="IPR036791">
    <property type="entry name" value="Ribosomal_bL9_C_sf"/>
</dbReference>
<keyword evidence="4 7" id="KW-0689">Ribosomal protein</keyword>
<gene>
    <name evidence="7" type="primary">rplI</name>
    <name evidence="10" type="ORF">A2Y75_10715</name>
</gene>
<evidence type="ECO:0000259" key="9">
    <source>
        <dbReference type="PROSITE" id="PS00651"/>
    </source>
</evidence>
<dbReference type="SUPFAM" id="SSF55658">
    <property type="entry name" value="L9 N-domain-like"/>
    <property type="match status" value="1"/>
</dbReference>
<dbReference type="PROSITE" id="PS00651">
    <property type="entry name" value="RIBOSOMAL_L9"/>
    <property type="match status" value="1"/>
</dbReference>